<dbReference type="Proteomes" id="UP000030758">
    <property type="component" value="Unassembled WGS sequence"/>
</dbReference>
<evidence type="ECO:0000313" key="16">
    <source>
        <dbReference type="EMBL" id="KFD71145.1"/>
    </source>
</evidence>
<dbReference type="PANTHER" id="PTHR12294:SF1">
    <property type="entry name" value="CALCIUM UPTAKE PROTEIN 1, MITOCHONDRIAL"/>
    <property type="match status" value="1"/>
</dbReference>
<name>A0A085NNU9_9BILA</name>
<evidence type="ECO:0000256" key="9">
    <source>
        <dbReference type="ARBA" id="ARBA00022946"/>
    </source>
</evidence>
<keyword evidence="9" id="KW-0809">Transit peptide</keyword>
<keyword evidence="3" id="KW-0813">Transport</keyword>
<dbReference type="SMART" id="SM00054">
    <property type="entry name" value="EFh"/>
    <property type="match status" value="3"/>
</dbReference>
<dbReference type="AlphaFoldDB" id="A0A085NNU9"/>
<keyword evidence="10" id="KW-0406">Ion transport</keyword>
<keyword evidence="7" id="KW-0999">Mitochondrion inner membrane</keyword>
<evidence type="ECO:0000256" key="12">
    <source>
        <dbReference type="ARBA" id="ARBA00023136"/>
    </source>
</evidence>
<dbReference type="GO" id="GO:0051560">
    <property type="term" value="P:mitochondrial calcium ion homeostasis"/>
    <property type="evidence" value="ECO:0007669"/>
    <property type="project" value="TreeGrafter"/>
</dbReference>
<evidence type="ECO:0000256" key="10">
    <source>
        <dbReference type="ARBA" id="ARBA00023065"/>
    </source>
</evidence>
<dbReference type="PANTHER" id="PTHR12294">
    <property type="entry name" value="EF HAND DOMAIN FAMILY A1,A2-RELATED"/>
    <property type="match status" value="1"/>
</dbReference>
<dbReference type="GO" id="GO:0036444">
    <property type="term" value="P:calcium import into the mitochondrion"/>
    <property type="evidence" value="ECO:0007669"/>
    <property type="project" value="TreeGrafter"/>
</dbReference>
<dbReference type="Gene3D" id="1.10.238.10">
    <property type="entry name" value="EF-hand"/>
    <property type="match status" value="2"/>
</dbReference>
<keyword evidence="4" id="KW-0109">Calcium transport</keyword>
<accession>A0A085NNU9</accession>
<dbReference type="SUPFAM" id="SSF47473">
    <property type="entry name" value="EF-hand"/>
    <property type="match status" value="2"/>
</dbReference>
<keyword evidence="8" id="KW-0106">Calcium</keyword>
<keyword evidence="5" id="KW-0479">Metal-binding</keyword>
<evidence type="ECO:0000256" key="5">
    <source>
        <dbReference type="ARBA" id="ARBA00022723"/>
    </source>
</evidence>
<dbReference type="GO" id="GO:1990246">
    <property type="term" value="C:uniplex complex"/>
    <property type="evidence" value="ECO:0007669"/>
    <property type="project" value="TreeGrafter"/>
</dbReference>
<evidence type="ECO:0000256" key="11">
    <source>
        <dbReference type="ARBA" id="ARBA00023128"/>
    </source>
</evidence>
<sequence>LAPPPKVWRAVSHTLQYVFLHFQNCSNSYVLSSDMQRSLPSIGLCFQRALFPTLAPKVSPMFISARPKSGSGYTGFVFVDKKRERIYKLTMLGACFFCVLTFIDVRWFKDKWFGFLEKFKASALENASVSTDVNAYPEEARGRRNFHDSKIISYENRIRMFSTANKVFRYFASVKILPDESDPAKHAEVFMTPYDFLRSLTPGMPQPEGLGLEQYNTADYATLRKARIADNLFSKNVLISFPEYIFLLTVLSASPEKFALAFKMFDLDGDGMLDYCEFNKIQTIVRRLESKLQSYARERAPLKAGSSFAIYLFGDRLDRKISLQEFLNFRQRLQKAVLQVEFELYEPDDSNTISAENFARMILARADLSEADKEVVVGRLLTALGSKEICSRVTFQDVEAFFLLLSRMEEVETALRIYRLAESSVDRATLKRVINLVTDRPASECVVDILFAMFDANADEALAYEEFIKVMKCNVGFGLGSNRTPKLATLFDALRKCLVWQVQVATSR</sequence>
<dbReference type="GO" id="GO:0005758">
    <property type="term" value="C:mitochondrial intermembrane space"/>
    <property type="evidence" value="ECO:0007669"/>
    <property type="project" value="UniProtKB-SubCell"/>
</dbReference>
<keyword evidence="12 14" id="KW-0472">Membrane</keyword>
<comment type="subcellular location">
    <subcellularLocation>
        <location evidence="1">Mitochondrion inner membrane</location>
    </subcellularLocation>
    <subcellularLocation>
        <location evidence="2">Mitochondrion intermembrane space</location>
    </subcellularLocation>
</comment>
<evidence type="ECO:0000256" key="6">
    <source>
        <dbReference type="ARBA" id="ARBA00022737"/>
    </source>
</evidence>
<feature type="non-terminal residue" evidence="16">
    <location>
        <position position="1"/>
    </location>
</feature>
<dbReference type="EMBL" id="KL367483">
    <property type="protein sequence ID" value="KFD71145.1"/>
    <property type="molecule type" value="Genomic_DNA"/>
</dbReference>
<evidence type="ECO:0000256" key="1">
    <source>
        <dbReference type="ARBA" id="ARBA00004273"/>
    </source>
</evidence>
<evidence type="ECO:0000256" key="4">
    <source>
        <dbReference type="ARBA" id="ARBA00022568"/>
    </source>
</evidence>
<evidence type="ECO:0000256" key="2">
    <source>
        <dbReference type="ARBA" id="ARBA00004569"/>
    </source>
</evidence>
<reference evidence="16" key="1">
    <citation type="journal article" date="2014" name="Nat. Genet.">
        <title>Genome and transcriptome of the porcine whipworm Trichuris suis.</title>
        <authorList>
            <person name="Jex A.R."/>
            <person name="Nejsum P."/>
            <person name="Schwarz E.M."/>
            <person name="Hu L."/>
            <person name="Young N.D."/>
            <person name="Hall R.S."/>
            <person name="Korhonen P.K."/>
            <person name="Liao S."/>
            <person name="Thamsborg S."/>
            <person name="Xia J."/>
            <person name="Xu P."/>
            <person name="Wang S."/>
            <person name="Scheerlinck J.P."/>
            <person name="Hofmann A."/>
            <person name="Sternberg P.W."/>
            <person name="Wang J."/>
            <person name="Gasser R.B."/>
        </authorList>
    </citation>
    <scope>NUCLEOTIDE SEQUENCE [LARGE SCALE GENOMIC DNA]</scope>
    <source>
        <strain evidence="16">DCEP-RM93F</strain>
    </source>
</reference>
<gene>
    <name evidence="16" type="ORF">M514_16492</name>
</gene>
<protein>
    <recommendedName>
        <fullName evidence="15">EF-hand domain-containing protein</fullName>
    </recommendedName>
</protein>
<dbReference type="PROSITE" id="PS50222">
    <property type="entry name" value="EF_HAND_2"/>
    <property type="match status" value="1"/>
</dbReference>
<dbReference type="InterPro" id="IPR002048">
    <property type="entry name" value="EF_hand_dom"/>
</dbReference>
<dbReference type="InterPro" id="IPR018247">
    <property type="entry name" value="EF_Hand_1_Ca_BS"/>
</dbReference>
<organism evidence="16">
    <name type="scientific">Trichuris suis</name>
    <name type="common">pig whipworm</name>
    <dbReference type="NCBI Taxonomy" id="68888"/>
    <lineage>
        <taxon>Eukaryota</taxon>
        <taxon>Metazoa</taxon>
        <taxon>Ecdysozoa</taxon>
        <taxon>Nematoda</taxon>
        <taxon>Enoplea</taxon>
        <taxon>Dorylaimia</taxon>
        <taxon>Trichinellida</taxon>
        <taxon>Trichuridae</taxon>
        <taxon>Trichuris</taxon>
    </lineage>
</organism>
<evidence type="ECO:0000256" key="8">
    <source>
        <dbReference type="ARBA" id="ARBA00022837"/>
    </source>
</evidence>
<keyword evidence="11" id="KW-0496">Mitochondrion</keyword>
<feature type="domain" description="EF-hand" evidence="15">
    <location>
        <begin position="253"/>
        <end position="288"/>
    </location>
</feature>
<comment type="similarity">
    <text evidence="13">Belongs to the MICU1 family. MICU1 subfamily.</text>
</comment>
<dbReference type="PROSITE" id="PS00018">
    <property type="entry name" value="EF_HAND_1"/>
    <property type="match status" value="1"/>
</dbReference>
<evidence type="ECO:0000256" key="3">
    <source>
        <dbReference type="ARBA" id="ARBA00022448"/>
    </source>
</evidence>
<evidence type="ECO:0000256" key="7">
    <source>
        <dbReference type="ARBA" id="ARBA00022792"/>
    </source>
</evidence>
<proteinExistence type="inferred from homology"/>
<evidence type="ECO:0000259" key="15">
    <source>
        <dbReference type="PROSITE" id="PS50222"/>
    </source>
</evidence>
<dbReference type="CDD" id="cd15900">
    <property type="entry name" value="EFh_MICU"/>
    <property type="match status" value="1"/>
</dbReference>
<keyword evidence="6" id="KW-0677">Repeat</keyword>
<dbReference type="GO" id="GO:0005509">
    <property type="term" value="F:calcium ion binding"/>
    <property type="evidence" value="ECO:0007669"/>
    <property type="project" value="InterPro"/>
</dbReference>
<evidence type="ECO:0000256" key="14">
    <source>
        <dbReference type="SAM" id="Phobius"/>
    </source>
</evidence>
<dbReference type="InterPro" id="IPR011992">
    <property type="entry name" value="EF-hand-dom_pair"/>
</dbReference>
<evidence type="ECO:0000256" key="13">
    <source>
        <dbReference type="ARBA" id="ARBA00038333"/>
    </source>
</evidence>
<dbReference type="InterPro" id="IPR039800">
    <property type="entry name" value="MICU1/2/3"/>
</dbReference>
<feature type="transmembrane region" description="Helical" evidence="14">
    <location>
        <begin position="89"/>
        <end position="108"/>
    </location>
</feature>
<keyword evidence="14" id="KW-0812">Transmembrane</keyword>
<keyword evidence="14" id="KW-1133">Transmembrane helix</keyword>